<gene>
    <name evidence="1" type="ORF">A2482_04660</name>
</gene>
<evidence type="ECO:0008006" key="3">
    <source>
        <dbReference type="Google" id="ProtNLM"/>
    </source>
</evidence>
<accession>A0A1F5T5F5</accession>
<comment type="caution">
    <text evidence="1">The sequence shown here is derived from an EMBL/GenBank/DDBJ whole genome shotgun (WGS) entry which is preliminary data.</text>
</comment>
<evidence type="ECO:0000313" key="2">
    <source>
        <dbReference type="Proteomes" id="UP000178656"/>
    </source>
</evidence>
<protein>
    <recommendedName>
        <fullName evidence="3">DUF4062 domain-containing protein</fullName>
    </recommendedName>
</protein>
<reference evidence="1 2" key="1">
    <citation type="journal article" date="2016" name="Nat. Commun.">
        <title>Thousands of microbial genomes shed light on interconnected biogeochemical processes in an aquifer system.</title>
        <authorList>
            <person name="Anantharaman K."/>
            <person name="Brown C.T."/>
            <person name="Hug L.A."/>
            <person name="Sharon I."/>
            <person name="Castelle C.J."/>
            <person name="Probst A.J."/>
            <person name="Thomas B.C."/>
            <person name="Singh A."/>
            <person name="Wilkins M.J."/>
            <person name="Karaoz U."/>
            <person name="Brodie E.L."/>
            <person name="Williams K.H."/>
            <person name="Hubbard S.S."/>
            <person name="Banfield J.F."/>
        </authorList>
    </citation>
    <scope>NUCLEOTIDE SEQUENCE [LARGE SCALE GENOMIC DNA]</scope>
</reference>
<name>A0A1F5T5F5_9BACT</name>
<proteinExistence type="predicted"/>
<dbReference type="EMBL" id="MFGM01000079">
    <property type="protein sequence ID" value="OGF34207.1"/>
    <property type="molecule type" value="Genomic_DNA"/>
</dbReference>
<dbReference type="AlphaFoldDB" id="A0A1F5T5F5"/>
<sequence length="143" mass="16254">MKKYEEAGIEFFNPQVADWKPEDAVKEAEHLANDAIILFPITGETYGTGSLAETGFSVLNAIRLDNRRDFVIMIEQQLDDSLTDQVARKESLRARALVFQHLKKLRLSNLYVVSILEEMLAVSLTLHKAAVLREPLKQYNPHS</sequence>
<evidence type="ECO:0000313" key="1">
    <source>
        <dbReference type="EMBL" id="OGF34207.1"/>
    </source>
</evidence>
<organism evidence="1 2">
    <name type="scientific">Candidatus Falkowbacteria bacterium RIFOXYC2_FULL_48_21</name>
    <dbReference type="NCBI Taxonomy" id="1798005"/>
    <lineage>
        <taxon>Bacteria</taxon>
        <taxon>Candidatus Falkowiibacteriota</taxon>
    </lineage>
</organism>
<dbReference type="Proteomes" id="UP000178656">
    <property type="component" value="Unassembled WGS sequence"/>
</dbReference>